<protein>
    <submittedName>
        <fullName evidence="1">Uncharacterized protein</fullName>
    </submittedName>
</protein>
<keyword evidence="2" id="KW-1185">Reference proteome</keyword>
<dbReference type="EMBL" id="FNJD01000023">
    <property type="protein sequence ID" value="SDP62230.1"/>
    <property type="molecule type" value="Genomic_DNA"/>
</dbReference>
<dbReference type="Proteomes" id="UP000198646">
    <property type="component" value="Unassembled WGS sequence"/>
</dbReference>
<organism evidence="1 2">
    <name type="scientific">Sulfitobacter litoralis</name>
    <dbReference type="NCBI Taxonomy" id="335975"/>
    <lineage>
        <taxon>Bacteria</taxon>
        <taxon>Pseudomonadati</taxon>
        <taxon>Pseudomonadota</taxon>
        <taxon>Alphaproteobacteria</taxon>
        <taxon>Rhodobacterales</taxon>
        <taxon>Roseobacteraceae</taxon>
        <taxon>Sulfitobacter</taxon>
    </lineage>
</organism>
<reference evidence="1 2" key="1">
    <citation type="submission" date="2016-10" db="EMBL/GenBank/DDBJ databases">
        <authorList>
            <person name="Varghese N."/>
            <person name="Submissions S."/>
        </authorList>
    </citation>
    <scope>NUCLEOTIDE SEQUENCE [LARGE SCALE GENOMIC DNA]</scope>
    <source>
        <strain evidence="1 2">DSM 17584</strain>
    </source>
</reference>
<sequence>MNTALRTVGRAVRQRAYWVYLLSQTRRILQMRRNATAARAQGGLQLISLTPAFDRRSNTLFILGSGASINELDPAFWEYVAKYDSIGFNNWLVHDFVPDFYMREFPLEVSANQQFAEIFREKREEYRYLPFLLRPGFTRRRAAIWPKALELFQNLVSGPICLPDVVNVPAETEAEMRSFCRLWSKLRLHRNVDIHIDCRASVSQLIYFGLTQGYREIVLCGIDLNTKTYFWEDPRWTGSRVKLPPNNSTTAQHRTMDPNLGLPIDRIVAAMHDELLKPAGVQLYVARPSSALAAFLPVYPLPTAH</sequence>
<dbReference type="RefSeq" id="WP_093734139.1">
    <property type="nucleotide sequence ID" value="NZ_FNJD01000023.1"/>
</dbReference>
<name>A0ABY0SUJ6_9RHOB</name>
<evidence type="ECO:0000313" key="2">
    <source>
        <dbReference type="Proteomes" id="UP000198646"/>
    </source>
</evidence>
<proteinExistence type="predicted"/>
<comment type="caution">
    <text evidence="1">The sequence shown here is derived from an EMBL/GenBank/DDBJ whole genome shotgun (WGS) entry which is preliminary data.</text>
</comment>
<dbReference type="Gene3D" id="3.90.1480.10">
    <property type="entry name" value="Alpha-2,3-sialyltransferase"/>
    <property type="match status" value="1"/>
</dbReference>
<accession>A0ABY0SUJ6</accession>
<evidence type="ECO:0000313" key="1">
    <source>
        <dbReference type="EMBL" id="SDP62230.1"/>
    </source>
</evidence>
<gene>
    <name evidence="1" type="ORF">SAMN04488512_12340</name>
</gene>